<dbReference type="RefSeq" id="WP_112118901.1">
    <property type="nucleotide sequence ID" value="NZ_UAQE01000007.1"/>
</dbReference>
<evidence type="ECO:0000256" key="1">
    <source>
        <dbReference type="SAM" id="Phobius"/>
    </source>
</evidence>
<dbReference type="AlphaFoldDB" id="A0A2X1C1E2"/>
<keyword evidence="1" id="KW-0472">Membrane</keyword>
<dbReference type="Proteomes" id="UP000251431">
    <property type="component" value="Unassembled WGS sequence"/>
</dbReference>
<reference evidence="2 3" key="1">
    <citation type="submission" date="2018-06" db="EMBL/GenBank/DDBJ databases">
        <authorList>
            <consortium name="Pathogen Informatics"/>
            <person name="Doyle S."/>
        </authorList>
    </citation>
    <scope>NUCLEOTIDE SEQUENCE [LARGE SCALE GENOMIC DNA]</scope>
    <source>
        <strain evidence="2 3">NCTC7582</strain>
    </source>
</reference>
<evidence type="ECO:0000313" key="3">
    <source>
        <dbReference type="Proteomes" id="UP000251431"/>
    </source>
</evidence>
<protein>
    <submittedName>
        <fullName evidence="2">Uncharacterized protein</fullName>
    </submittedName>
</protein>
<feature type="transmembrane region" description="Helical" evidence="1">
    <location>
        <begin position="6"/>
        <end position="26"/>
    </location>
</feature>
<keyword evidence="1" id="KW-0812">Transmembrane</keyword>
<keyword evidence="1" id="KW-1133">Transmembrane helix</keyword>
<evidence type="ECO:0000313" key="2">
    <source>
        <dbReference type="EMBL" id="SPU40646.1"/>
    </source>
</evidence>
<gene>
    <name evidence="2" type="ORF">NCTC7582_05190</name>
</gene>
<name>A0A2X1C1E2_9BACI</name>
<proteinExistence type="predicted"/>
<accession>A0A2X1C1E2</accession>
<dbReference type="EMBL" id="UAQE01000007">
    <property type="protein sequence ID" value="SPU40646.1"/>
    <property type="molecule type" value="Genomic_DNA"/>
</dbReference>
<organism evidence="2 3">
    <name type="scientific">Lysinibacillus capsici</name>
    <dbReference type="NCBI Taxonomy" id="2115968"/>
    <lineage>
        <taxon>Bacteria</taxon>
        <taxon>Bacillati</taxon>
        <taxon>Bacillota</taxon>
        <taxon>Bacilli</taxon>
        <taxon>Bacillales</taxon>
        <taxon>Bacillaceae</taxon>
        <taxon>Lysinibacillus</taxon>
    </lineage>
</organism>
<sequence length="183" mass="21535">MNAVSKIVAILLAIVVMIYLPTYQTFKKEEDLAYLRAYQAVTDFVDNVRMKGYITPAMYEDFQKELHLGSPVLYKVEMTHKHKVYTPVYTDPTNINSFTGKYEVQYDEFYQDQILDYLFKNPASANEKRMYKLEKDDFFQVVIENKNKFKSTMLFDFLTFNAGEENTTVIYLPYGGMVLNEDY</sequence>